<evidence type="ECO:0000313" key="1">
    <source>
        <dbReference type="EMBL" id="KAF0677416.1"/>
    </source>
</evidence>
<evidence type="ECO:0008006" key="3">
    <source>
        <dbReference type="Google" id="ProtNLM"/>
    </source>
</evidence>
<reference evidence="1" key="1">
    <citation type="submission" date="2013-03" db="EMBL/GenBank/DDBJ databases">
        <title>Genome Sequence of the Profundibacterium mesophilum strain KAUST100406-0324T from Red Sea, a novel genus in the family Rhodobacteraceae.</title>
        <authorList>
            <person name="Essack M."/>
            <person name="Alam I."/>
            <person name="Lafi F."/>
            <person name="Alawi W."/>
            <person name="Kamanu F."/>
            <person name="Al-Suwailem A."/>
            <person name="Lee O.O."/>
            <person name="Xu Y."/>
            <person name="Bajic V."/>
            <person name="Qian P.-Y."/>
            <person name="Archer J."/>
        </authorList>
    </citation>
    <scope>NUCLEOTIDE SEQUENCE</scope>
    <source>
        <strain evidence="1">KAUST100406-0324</strain>
    </source>
</reference>
<dbReference type="RefSeq" id="WP_159963673.1">
    <property type="nucleotide sequence ID" value="NZ_APKE01000003.1"/>
</dbReference>
<gene>
    <name evidence="1" type="ORF">PMES_00202</name>
</gene>
<name>A0A921TEL1_9RHOB</name>
<dbReference type="Gene3D" id="3.30.2000.30">
    <property type="match status" value="1"/>
</dbReference>
<accession>A0A921TEL1</accession>
<dbReference type="Pfam" id="PF11367">
    <property type="entry name" value="Tail_completion_gp17"/>
    <property type="match status" value="1"/>
</dbReference>
<dbReference type="InterPro" id="IPR021508">
    <property type="entry name" value="Gp17-like"/>
</dbReference>
<dbReference type="InterPro" id="IPR053745">
    <property type="entry name" value="Viral_Tail_Comp_sf"/>
</dbReference>
<comment type="caution">
    <text evidence="1">The sequence shown here is derived from an EMBL/GenBank/DDBJ whole genome shotgun (WGS) entry which is preliminary data.</text>
</comment>
<sequence length="140" mass="14774">MSYALAAGLQAALYARLNGWQGLTGLIGSAVYDALPEGPIAGTYVVIGEEEARDSSDVTGAGALHAVTVAVISDASGFGEAKRAAAAICDALREPPPALPRGRIAGLWFDRARARRIDAGTRRRIDLRFRIRTQDDALPV</sequence>
<dbReference type="OrthoDB" id="7644395at2"/>
<proteinExistence type="predicted"/>
<keyword evidence="2" id="KW-1185">Reference proteome</keyword>
<dbReference type="Proteomes" id="UP000698242">
    <property type="component" value="Unassembled WGS sequence"/>
</dbReference>
<organism evidence="1 2">
    <name type="scientific">Profundibacterium mesophilum KAUST100406-0324</name>
    <dbReference type="NCBI Taxonomy" id="1037889"/>
    <lineage>
        <taxon>Bacteria</taxon>
        <taxon>Pseudomonadati</taxon>
        <taxon>Pseudomonadota</taxon>
        <taxon>Alphaproteobacteria</taxon>
        <taxon>Rhodobacterales</taxon>
        <taxon>Roseobacteraceae</taxon>
        <taxon>Profundibacterium</taxon>
    </lineage>
</organism>
<dbReference type="EMBL" id="APKE01000003">
    <property type="protein sequence ID" value="KAF0677416.1"/>
    <property type="molecule type" value="Genomic_DNA"/>
</dbReference>
<evidence type="ECO:0000313" key="2">
    <source>
        <dbReference type="Proteomes" id="UP000698242"/>
    </source>
</evidence>
<protein>
    <recommendedName>
        <fullName evidence="3">DUF3168 domain-containing protein</fullName>
    </recommendedName>
</protein>
<dbReference type="AlphaFoldDB" id="A0A921TEL1"/>